<reference evidence="1" key="1">
    <citation type="submission" date="2020-04" db="EMBL/GenBank/DDBJ databases">
        <authorList>
            <person name="Chiriac C."/>
            <person name="Salcher M."/>
            <person name="Ghai R."/>
            <person name="Kavagutti S V."/>
        </authorList>
    </citation>
    <scope>NUCLEOTIDE SEQUENCE</scope>
</reference>
<proteinExistence type="predicted"/>
<protein>
    <submittedName>
        <fullName evidence="1">Uncharacterized protein</fullName>
    </submittedName>
</protein>
<organism evidence="1">
    <name type="scientific">uncultured Caudovirales phage</name>
    <dbReference type="NCBI Taxonomy" id="2100421"/>
    <lineage>
        <taxon>Viruses</taxon>
        <taxon>Duplodnaviria</taxon>
        <taxon>Heunggongvirae</taxon>
        <taxon>Uroviricota</taxon>
        <taxon>Caudoviricetes</taxon>
        <taxon>Peduoviridae</taxon>
        <taxon>Maltschvirus</taxon>
        <taxon>Maltschvirus maltsch</taxon>
    </lineage>
</organism>
<evidence type="ECO:0000313" key="1">
    <source>
        <dbReference type="EMBL" id="CAB4160468.1"/>
    </source>
</evidence>
<gene>
    <name evidence="1" type="ORF">UFOVP723_207</name>
</gene>
<dbReference type="EMBL" id="LR796697">
    <property type="protein sequence ID" value="CAB4160468.1"/>
    <property type="molecule type" value="Genomic_DNA"/>
</dbReference>
<sequence length="93" mass="10795">MTRKLDKEHLEEIQALRESFARNANILGNIAIEMYATRKQLEQLETEQTTYLQDFDRLQQEETALIQTMRDRYGEGQINIADGTFTPDSGLTQ</sequence>
<accession>A0A6J5NTJ9</accession>
<name>A0A6J5NTJ9_9CAUD</name>